<evidence type="ECO:0000313" key="4">
    <source>
        <dbReference type="Proteomes" id="UP000658278"/>
    </source>
</evidence>
<evidence type="ECO:0000313" key="3">
    <source>
        <dbReference type="EMBL" id="MBK1827886.1"/>
    </source>
</evidence>
<dbReference type="Proteomes" id="UP000658278">
    <property type="component" value="Unassembled WGS sequence"/>
</dbReference>
<keyword evidence="4" id="KW-1185">Reference proteome</keyword>
<comment type="caution">
    <text evidence="3">The sequence shown here is derived from an EMBL/GenBank/DDBJ whole genome shotgun (WGS) entry which is preliminary data.</text>
</comment>
<name>A0A934RG36_9BACT</name>
<organism evidence="3 4">
    <name type="scientific">Haloferula rosea</name>
    <dbReference type="NCBI Taxonomy" id="490093"/>
    <lineage>
        <taxon>Bacteria</taxon>
        <taxon>Pseudomonadati</taxon>
        <taxon>Verrucomicrobiota</taxon>
        <taxon>Verrucomicrobiia</taxon>
        <taxon>Verrucomicrobiales</taxon>
        <taxon>Verrucomicrobiaceae</taxon>
        <taxon>Haloferula</taxon>
    </lineage>
</organism>
<dbReference type="EMBL" id="JAENII010000009">
    <property type="protein sequence ID" value="MBK1827886.1"/>
    <property type="molecule type" value="Genomic_DNA"/>
</dbReference>
<sequence length="281" mass="32537">MIAFLSSLFFLLASCILLAGDASRQLRFTNQDSEVSDWVWLPVTLDESERAILETRSDPPRTALDFYLLLASHYFGRIEDSVERRITFIQRESLTDQFLHAHFTIPQVDAGAFFVTIRVFHGGKEPLIMIGSRGARTIFRSTERKQARLDYISVGYPQLWRFREGSWIREGDEILPQIKADAVIDRYRNHYKAHLKYPTQKKRISLGYTIPPEGSVIQVTGRENFMDFRETYVWQEYRFDGTRFVSTTHEERDGAGQSARPPVPKPDGSETRQPDSKEPPR</sequence>
<evidence type="ECO:0000256" key="2">
    <source>
        <dbReference type="SAM" id="SignalP"/>
    </source>
</evidence>
<gene>
    <name evidence="3" type="ORF">JIN81_12715</name>
</gene>
<dbReference type="RefSeq" id="WP_200280158.1">
    <property type="nucleotide sequence ID" value="NZ_JAENII010000009.1"/>
</dbReference>
<evidence type="ECO:0000256" key="1">
    <source>
        <dbReference type="SAM" id="MobiDB-lite"/>
    </source>
</evidence>
<feature type="compositionally biased region" description="Basic and acidic residues" evidence="1">
    <location>
        <begin position="267"/>
        <end position="281"/>
    </location>
</feature>
<dbReference type="AlphaFoldDB" id="A0A934RG36"/>
<proteinExistence type="predicted"/>
<feature type="region of interest" description="Disordered" evidence="1">
    <location>
        <begin position="246"/>
        <end position="281"/>
    </location>
</feature>
<keyword evidence="2" id="KW-0732">Signal</keyword>
<feature type="signal peptide" evidence="2">
    <location>
        <begin position="1"/>
        <end position="19"/>
    </location>
</feature>
<protein>
    <submittedName>
        <fullName evidence="3">Uncharacterized protein</fullName>
    </submittedName>
</protein>
<accession>A0A934RG36</accession>
<feature type="chain" id="PRO_5037696286" evidence="2">
    <location>
        <begin position="20"/>
        <end position="281"/>
    </location>
</feature>
<reference evidence="3" key="1">
    <citation type="submission" date="2021-01" db="EMBL/GenBank/DDBJ databases">
        <title>Modified the classification status of verrucomicrobia.</title>
        <authorList>
            <person name="Feng X."/>
        </authorList>
    </citation>
    <scope>NUCLEOTIDE SEQUENCE</scope>
    <source>
        <strain evidence="3">KCTC 22201</strain>
    </source>
</reference>